<keyword evidence="3" id="KW-0449">Lipoprotein</keyword>
<dbReference type="PANTHER" id="PTHR23088:SF27">
    <property type="entry name" value="DEAMINATED GLUTATHIONE AMIDASE"/>
    <property type="match status" value="1"/>
</dbReference>
<keyword evidence="4" id="KW-1185">Reference proteome</keyword>
<gene>
    <name evidence="3" type="ORF">C491_15147</name>
</gene>
<keyword evidence="3" id="KW-0808">Transferase</keyword>
<evidence type="ECO:0000256" key="1">
    <source>
        <dbReference type="SAM" id="MobiDB-lite"/>
    </source>
</evidence>
<dbReference type="CDD" id="cd07197">
    <property type="entry name" value="nitrilase"/>
    <property type="match status" value="1"/>
</dbReference>
<feature type="region of interest" description="Disordered" evidence="1">
    <location>
        <begin position="241"/>
        <end position="265"/>
    </location>
</feature>
<dbReference type="EMBL" id="AOIB01000028">
    <property type="protein sequence ID" value="ELY56295.1"/>
    <property type="molecule type" value="Genomic_DNA"/>
</dbReference>
<dbReference type="Gene3D" id="3.60.110.10">
    <property type="entry name" value="Carbon-nitrogen hydrolase"/>
    <property type="match status" value="1"/>
</dbReference>
<dbReference type="GO" id="GO:0016746">
    <property type="term" value="F:acyltransferase activity"/>
    <property type="evidence" value="ECO:0007669"/>
    <property type="project" value="UniProtKB-KW"/>
</dbReference>
<feature type="domain" description="CN hydrolase" evidence="2">
    <location>
        <begin position="4"/>
        <end position="245"/>
    </location>
</feature>
<sequence>MSLETITLVQFDSSIGPAEDGTLERMCAHIRAADVDLIVFPELATTGYSIFDQIEKCAEPIPGPTTRILGQAAAESNTHVLLGMPVQGQNRVHNSAIWIDRQGKVRIQYDKRQLWGDECNVFTPGEDLVVVDCEGLSVGIQICYDLNFPEQAAAFARAEVDLLVNISAWSEPMKGDWDRLLPARAIETGAFVLGCNHAGDEGDLMFYGHSTVYNPDGSVNRRLKNEPDAITWQFEEKLLTQERKRNPMREDRREDGPGIERIQVE</sequence>
<dbReference type="InterPro" id="IPR036526">
    <property type="entry name" value="C-N_Hydrolase_sf"/>
</dbReference>
<accession>L9X3J0</accession>
<evidence type="ECO:0000259" key="2">
    <source>
        <dbReference type="PROSITE" id="PS50263"/>
    </source>
</evidence>
<protein>
    <submittedName>
        <fullName evidence="3">Nitrilase/cyanide hydratase and apolipoprotein N-acyltransferase</fullName>
    </submittedName>
</protein>
<dbReference type="SUPFAM" id="SSF56317">
    <property type="entry name" value="Carbon-nitrogen hydrolase"/>
    <property type="match status" value="1"/>
</dbReference>
<dbReference type="RefSeq" id="WP_005557671.1">
    <property type="nucleotide sequence ID" value="NZ_AOIB01000028.1"/>
</dbReference>
<proteinExistence type="predicted"/>
<dbReference type="OrthoDB" id="39312at2157"/>
<name>L9X3J0_9EURY</name>
<keyword evidence="3" id="KW-0012">Acyltransferase</keyword>
<dbReference type="Proteomes" id="UP000011688">
    <property type="component" value="Unassembled WGS sequence"/>
</dbReference>
<dbReference type="PROSITE" id="PS50263">
    <property type="entry name" value="CN_HYDROLASE"/>
    <property type="match status" value="1"/>
</dbReference>
<dbReference type="STRING" id="1227497.C491_15147"/>
<dbReference type="PANTHER" id="PTHR23088">
    <property type="entry name" value="NITRILASE-RELATED"/>
    <property type="match status" value="1"/>
</dbReference>
<reference evidence="3 4" key="1">
    <citation type="journal article" date="2014" name="PLoS Genet.">
        <title>Phylogenetically driven sequencing of extremely halophilic archaea reveals strategies for static and dynamic osmo-response.</title>
        <authorList>
            <person name="Becker E.A."/>
            <person name="Seitzer P.M."/>
            <person name="Tritt A."/>
            <person name="Larsen D."/>
            <person name="Krusor M."/>
            <person name="Yao A.I."/>
            <person name="Wu D."/>
            <person name="Madern D."/>
            <person name="Eisen J.A."/>
            <person name="Darling A.E."/>
            <person name="Facciotti M.T."/>
        </authorList>
    </citation>
    <scope>NUCLEOTIDE SEQUENCE [LARGE SCALE GENOMIC DNA]</scope>
    <source>
        <strain evidence="3 4">DSM 10524</strain>
    </source>
</reference>
<organism evidence="3 4">
    <name type="scientific">Natronococcus amylolyticus DSM 10524</name>
    <dbReference type="NCBI Taxonomy" id="1227497"/>
    <lineage>
        <taxon>Archaea</taxon>
        <taxon>Methanobacteriati</taxon>
        <taxon>Methanobacteriota</taxon>
        <taxon>Stenosarchaea group</taxon>
        <taxon>Halobacteria</taxon>
        <taxon>Halobacteriales</taxon>
        <taxon>Natrialbaceae</taxon>
        <taxon>Natronococcus</taxon>
    </lineage>
</organism>
<dbReference type="eggNOG" id="arCOG00062">
    <property type="taxonomic scope" value="Archaea"/>
</dbReference>
<comment type="caution">
    <text evidence="3">The sequence shown here is derived from an EMBL/GenBank/DDBJ whole genome shotgun (WGS) entry which is preliminary data.</text>
</comment>
<evidence type="ECO:0000313" key="4">
    <source>
        <dbReference type="Proteomes" id="UP000011688"/>
    </source>
</evidence>
<evidence type="ECO:0000313" key="3">
    <source>
        <dbReference type="EMBL" id="ELY56295.1"/>
    </source>
</evidence>
<dbReference type="AlphaFoldDB" id="L9X3J0"/>
<dbReference type="Pfam" id="PF00795">
    <property type="entry name" value="CN_hydrolase"/>
    <property type="match status" value="1"/>
</dbReference>
<dbReference type="InterPro" id="IPR003010">
    <property type="entry name" value="C-N_Hydrolase"/>
</dbReference>